<proteinExistence type="predicted"/>
<protein>
    <submittedName>
        <fullName evidence="2">Uncharacterized protein</fullName>
    </submittedName>
</protein>
<feature type="compositionally biased region" description="Polar residues" evidence="1">
    <location>
        <begin position="184"/>
        <end position="205"/>
    </location>
</feature>
<sequence>MCRAHGIGFDMKEKAGTIFTLVDSSKREHLGMFVMSDDLQGSLSTFARNLSVIHQEISAPNMQGESNFQAAIDDIDSILGTTEENKQNPATPPTKSPQLHAPRPKEMQRILQEHQQQMHAIEKDKKEMEEEKEKQRLAEELRRSSQMEERVQTGQSSAPPPSPAAAMSPVGSTGLLEETPLATRPTSVVSCGSNVQGSSEANLKTTEPDHTSPGNTVPEKSDEVPSRDVLEDTETIPGSTIEDQTQRPGASSKEDLGKRERASSLRTRNKNRTPSPREGRKGKRSSSAKIERKMVC</sequence>
<dbReference type="OrthoDB" id="2117703at2759"/>
<name>A0A9W9YT62_9CNID</name>
<dbReference type="AlphaFoldDB" id="A0A9W9YT62"/>
<gene>
    <name evidence="2" type="ORF">OS493_002557</name>
</gene>
<dbReference type="InterPro" id="IPR038752">
    <property type="entry name" value="IQCH"/>
</dbReference>
<dbReference type="Proteomes" id="UP001163046">
    <property type="component" value="Unassembled WGS sequence"/>
</dbReference>
<dbReference type="PANTHER" id="PTHR14465">
    <property type="entry name" value="IQ DOMAIN-CONTAINING PROTEIN H"/>
    <property type="match status" value="1"/>
</dbReference>
<reference evidence="2" key="1">
    <citation type="submission" date="2023-01" db="EMBL/GenBank/DDBJ databases">
        <title>Genome assembly of the deep-sea coral Lophelia pertusa.</title>
        <authorList>
            <person name="Herrera S."/>
            <person name="Cordes E."/>
        </authorList>
    </citation>
    <scope>NUCLEOTIDE SEQUENCE</scope>
    <source>
        <strain evidence="2">USNM1676648</strain>
        <tissue evidence="2">Polyp</tissue>
    </source>
</reference>
<feature type="region of interest" description="Disordered" evidence="1">
    <location>
        <begin position="83"/>
        <end position="296"/>
    </location>
</feature>
<feature type="compositionally biased region" description="Basic and acidic residues" evidence="1">
    <location>
        <begin position="219"/>
        <end position="230"/>
    </location>
</feature>
<accession>A0A9W9YT62</accession>
<dbReference type="EMBL" id="MU827302">
    <property type="protein sequence ID" value="KAJ7365836.1"/>
    <property type="molecule type" value="Genomic_DNA"/>
</dbReference>
<keyword evidence="3" id="KW-1185">Reference proteome</keyword>
<evidence type="ECO:0000313" key="2">
    <source>
        <dbReference type="EMBL" id="KAJ7365836.1"/>
    </source>
</evidence>
<comment type="caution">
    <text evidence="2">The sequence shown here is derived from an EMBL/GenBank/DDBJ whole genome shotgun (WGS) entry which is preliminary data.</text>
</comment>
<dbReference type="PANTHER" id="PTHR14465:SF0">
    <property type="entry name" value="IQ DOMAIN-CONTAINING PROTEIN H"/>
    <property type="match status" value="1"/>
</dbReference>
<feature type="compositionally biased region" description="Basic and acidic residues" evidence="1">
    <location>
        <begin position="103"/>
        <end position="112"/>
    </location>
</feature>
<evidence type="ECO:0000256" key="1">
    <source>
        <dbReference type="SAM" id="MobiDB-lite"/>
    </source>
</evidence>
<feature type="compositionally biased region" description="Basic and acidic residues" evidence="1">
    <location>
        <begin position="120"/>
        <end position="151"/>
    </location>
</feature>
<feature type="compositionally biased region" description="Polar residues" evidence="1">
    <location>
        <begin position="236"/>
        <end position="249"/>
    </location>
</feature>
<feature type="compositionally biased region" description="Basic and acidic residues" evidence="1">
    <location>
        <begin position="252"/>
        <end position="263"/>
    </location>
</feature>
<organism evidence="2 3">
    <name type="scientific">Desmophyllum pertusum</name>
    <dbReference type="NCBI Taxonomy" id="174260"/>
    <lineage>
        <taxon>Eukaryota</taxon>
        <taxon>Metazoa</taxon>
        <taxon>Cnidaria</taxon>
        <taxon>Anthozoa</taxon>
        <taxon>Hexacorallia</taxon>
        <taxon>Scleractinia</taxon>
        <taxon>Caryophylliina</taxon>
        <taxon>Caryophylliidae</taxon>
        <taxon>Desmophyllum</taxon>
    </lineage>
</organism>
<evidence type="ECO:0000313" key="3">
    <source>
        <dbReference type="Proteomes" id="UP001163046"/>
    </source>
</evidence>